<comment type="caution">
    <text evidence="2">The sequence shown here is derived from an EMBL/GenBank/DDBJ whole genome shotgun (WGS) entry which is preliminary data.</text>
</comment>
<sequence length="141" mass="14841">MDPVPQELPIQHSSFQITRLRLYLLLGIGMILLFVVGSSAYYLGTKQKIPPIQNMITPTLTQISPSLSPQTQTTIPSQITPTQIPTTAPLTTQIGVTSVPGCPAVIAPPCTNDKLPTGCGYSAMPVPVNCPAGCPIVCSSP</sequence>
<dbReference type="EMBL" id="MFZM01000041">
    <property type="protein sequence ID" value="OGK22555.1"/>
    <property type="molecule type" value="Genomic_DNA"/>
</dbReference>
<dbReference type="Proteomes" id="UP000177159">
    <property type="component" value="Unassembled WGS sequence"/>
</dbReference>
<keyword evidence="1" id="KW-0812">Transmembrane</keyword>
<keyword evidence="1" id="KW-1133">Transmembrane helix</keyword>
<gene>
    <name evidence="2" type="ORF">A3C24_05325</name>
</gene>
<organism evidence="2 3">
    <name type="scientific">Candidatus Roizmanbacteria bacterium RIFCSPHIGHO2_02_FULL_37_24</name>
    <dbReference type="NCBI Taxonomy" id="1802037"/>
    <lineage>
        <taxon>Bacteria</taxon>
        <taxon>Candidatus Roizmaniibacteriota</taxon>
    </lineage>
</organism>
<evidence type="ECO:0000313" key="2">
    <source>
        <dbReference type="EMBL" id="OGK22555.1"/>
    </source>
</evidence>
<protein>
    <submittedName>
        <fullName evidence="2">Uncharacterized protein</fullName>
    </submittedName>
</protein>
<accession>A0A1F7GUS3</accession>
<evidence type="ECO:0000256" key="1">
    <source>
        <dbReference type="SAM" id="Phobius"/>
    </source>
</evidence>
<name>A0A1F7GUS3_9BACT</name>
<proteinExistence type="predicted"/>
<evidence type="ECO:0000313" key="3">
    <source>
        <dbReference type="Proteomes" id="UP000177159"/>
    </source>
</evidence>
<dbReference type="AlphaFoldDB" id="A0A1F7GUS3"/>
<feature type="transmembrane region" description="Helical" evidence="1">
    <location>
        <begin position="20"/>
        <end position="43"/>
    </location>
</feature>
<keyword evidence="1" id="KW-0472">Membrane</keyword>
<reference evidence="2 3" key="1">
    <citation type="journal article" date="2016" name="Nat. Commun.">
        <title>Thousands of microbial genomes shed light on interconnected biogeochemical processes in an aquifer system.</title>
        <authorList>
            <person name="Anantharaman K."/>
            <person name="Brown C.T."/>
            <person name="Hug L.A."/>
            <person name="Sharon I."/>
            <person name="Castelle C.J."/>
            <person name="Probst A.J."/>
            <person name="Thomas B.C."/>
            <person name="Singh A."/>
            <person name="Wilkins M.J."/>
            <person name="Karaoz U."/>
            <person name="Brodie E.L."/>
            <person name="Williams K.H."/>
            <person name="Hubbard S.S."/>
            <person name="Banfield J.F."/>
        </authorList>
    </citation>
    <scope>NUCLEOTIDE SEQUENCE [LARGE SCALE GENOMIC DNA]</scope>
</reference>